<accession>A0A382NCW4</accession>
<reference evidence="1" key="1">
    <citation type="submission" date="2018-05" db="EMBL/GenBank/DDBJ databases">
        <authorList>
            <person name="Lanie J.A."/>
            <person name="Ng W.-L."/>
            <person name="Kazmierczak K.M."/>
            <person name="Andrzejewski T.M."/>
            <person name="Davidsen T.M."/>
            <person name="Wayne K.J."/>
            <person name="Tettelin H."/>
            <person name="Glass J.I."/>
            <person name="Rusch D."/>
            <person name="Podicherti R."/>
            <person name="Tsui H.-C.T."/>
            <person name="Winkler M.E."/>
        </authorList>
    </citation>
    <scope>NUCLEOTIDE SEQUENCE</scope>
</reference>
<dbReference type="AlphaFoldDB" id="A0A382NCW4"/>
<gene>
    <name evidence="1" type="ORF">METZ01_LOCUS311863</name>
</gene>
<protein>
    <submittedName>
        <fullName evidence="1">Uncharacterized protein</fullName>
    </submittedName>
</protein>
<proteinExistence type="predicted"/>
<dbReference type="EMBL" id="UINC01099610">
    <property type="protein sequence ID" value="SVC59009.1"/>
    <property type="molecule type" value="Genomic_DNA"/>
</dbReference>
<evidence type="ECO:0000313" key="1">
    <source>
        <dbReference type="EMBL" id="SVC59009.1"/>
    </source>
</evidence>
<sequence length="99" mass="11627">PDYGSLRTFCNSQWFIFMQFMIWERDESTRHVAKRCAPKRKESKVPERVRIPLRPPFFSKKNGFLGYSLIFLVILNDKIMTSFPAAPCTASMIKNQNHI</sequence>
<feature type="non-terminal residue" evidence="1">
    <location>
        <position position="1"/>
    </location>
</feature>
<organism evidence="1">
    <name type="scientific">marine metagenome</name>
    <dbReference type="NCBI Taxonomy" id="408172"/>
    <lineage>
        <taxon>unclassified sequences</taxon>
        <taxon>metagenomes</taxon>
        <taxon>ecological metagenomes</taxon>
    </lineage>
</organism>
<name>A0A382NCW4_9ZZZZ</name>